<evidence type="ECO:0000256" key="1">
    <source>
        <dbReference type="SAM" id="MobiDB-lite"/>
    </source>
</evidence>
<protein>
    <submittedName>
        <fullName evidence="2">Uncharacterized protein</fullName>
    </submittedName>
</protein>
<sequence length="83" mass="9033">MARVPVGKVLLRNLMRHTGAHNKVGPDPGRDRNVENQGVGEADRRDVLEEAKQDAVGHLQVGATCVEENCLGTVTEPFCIIML</sequence>
<evidence type="ECO:0000313" key="3">
    <source>
        <dbReference type="Proteomes" id="UP000694521"/>
    </source>
</evidence>
<name>A0A8B9E7Y2_ANSCY</name>
<feature type="region of interest" description="Disordered" evidence="1">
    <location>
        <begin position="17"/>
        <end position="36"/>
    </location>
</feature>
<dbReference type="Ensembl" id="ENSACDT00005021165.1">
    <property type="protein sequence ID" value="ENSACDP00005017627.1"/>
    <property type="gene ID" value="ENSACDG00005012843.1"/>
</dbReference>
<organism evidence="2 3">
    <name type="scientific">Anser cygnoides</name>
    <name type="common">Swan goose</name>
    <dbReference type="NCBI Taxonomy" id="8845"/>
    <lineage>
        <taxon>Eukaryota</taxon>
        <taxon>Metazoa</taxon>
        <taxon>Chordata</taxon>
        <taxon>Craniata</taxon>
        <taxon>Vertebrata</taxon>
        <taxon>Euteleostomi</taxon>
        <taxon>Archelosauria</taxon>
        <taxon>Archosauria</taxon>
        <taxon>Dinosauria</taxon>
        <taxon>Saurischia</taxon>
        <taxon>Theropoda</taxon>
        <taxon>Coelurosauria</taxon>
        <taxon>Aves</taxon>
        <taxon>Neognathae</taxon>
        <taxon>Galloanserae</taxon>
        <taxon>Anseriformes</taxon>
        <taxon>Anatidae</taxon>
        <taxon>Anserinae</taxon>
        <taxon>Anser</taxon>
    </lineage>
</organism>
<evidence type="ECO:0000313" key="2">
    <source>
        <dbReference type="Ensembl" id="ENSACDP00005017627.1"/>
    </source>
</evidence>
<keyword evidence="3" id="KW-1185">Reference proteome</keyword>
<accession>A0A8B9E7Y2</accession>
<proteinExistence type="predicted"/>
<reference evidence="2" key="1">
    <citation type="submission" date="2025-08" db="UniProtKB">
        <authorList>
            <consortium name="Ensembl"/>
        </authorList>
    </citation>
    <scope>IDENTIFICATION</scope>
</reference>
<dbReference type="AlphaFoldDB" id="A0A8B9E7Y2"/>
<reference evidence="2" key="2">
    <citation type="submission" date="2025-09" db="UniProtKB">
        <authorList>
            <consortium name="Ensembl"/>
        </authorList>
    </citation>
    <scope>IDENTIFICATION</scope>
</reference>
<dbReference type="Proteomes" id="UP000694521">
    <property type="component" value="Unplaced"/>
</dbReference>